<dbReference type="InterPro" id="IPR050256">
    <property type="entry name" value="Glycosyltransferase_2"/>
</dbReference>
<feature type="transmembrane region" description="Helical" evidence="7">
    <location>
        <begin position="276"/>
        <end position="297"/>
    </location>
</feature>
<dbReference type="EMBL" id="MTJN01000002">
    <property type="protein sequence ID" value="OOV09084.1"/>
    <property type="molecule type" value="Genomic_DNA"/>
</dbReference>
<dbReference type="SUPFAM" id="SSF53448">
    <property type="entry name" value="Nucleotide-diphospho-sugar transferases"/>
    <property type="match status" value="1"/>
</dbReference>
<protein>
    <submittedName>
        <fullName evidence="9">Glycosyltransferase</fullName>
    </submittedName>
</protein>
<dbReference type="STRING" id="28066.RF819_11575"/>
<evidence type="ECO:0000256" key="6">
    <source>
        <dbReference type="ARBA" id="ARBA00023136"/>
    </source>
</evidence>
<dbReference type="AlphaFoldDB" id="A0A1T1AY95"/>
<dbReference type="CDD" id="cd04187">
    <property type="entry name" value="DPM1_like_bac"/>
    <property type="match status" value="1"/>
</dbReference>
<feature type="transmembrane region" description="Helical" evidence="7">
    <location>
        <begin position="238"/>
        <end position="264"/>
    </location>
</feature>
<dbReference type="RefSeq" id="WP_078366912.1">
    <property type="nucleotide sequence ID" value="NZ_MTJN01000002.1"/>
</dbReference>
<dbReference type="PANTHER" id="PTHR48090:SF1">
    <property type="entry name" value="PROPHAGE BACTOPRENOL GLUCOSYL TRANSFERASE HOMOLOG"/>
    <property type="match status" value="1"/>
</dbReference>
<keyword evidence="10" id="KW-1185">Reference proteome</keyword>
<name>A0A1T1AY95_RHOFE</name>
<evidence type="ECO:0000313" key="9">
    <source>
        <dbReference type="EMBL" id="OOV09084.1"/>
    </source>
</evidence>
<organism evidence="9 10">
    <name type="scientific">Rhodoferax fermentans</name>
    <dbReference type="NCBI Taxonomy" id="28066"/>
    <lineage>
        <taxon>Bacteria</taxon>
        <taxon>Pseudomonadati</taxon>
        <taxon>Pseudomonadota</taxon>
        <taxon>Betaproteobacteria</taxon>
        <taxon>Burkholderiales</taxon>
        <taxon>Comamonadaceae</taxon>
        <taxon>Rhodoferax</taxon>
    </lineage>
</organism>
<dbReference type="InterPro" id="IPR029044">
    <property type="entry name" value="Nucleotide-diphossugar_trans"/>
</dbReference>
<keyword evidence="3 9" id="KW-0808">Transferase</keyword>
<comment type="subcellular location">
    <subcellularLocation>
        <location evidence="1">Membrane</location>
        <topology evidence="1">Multi-pass membrane protein</topology>
    </subcellularLocation>
</comment>
<dbReference type="PANTHER" id="PTHR48090">
    <property type="entry name" value="UNDECAPRENYL-PHOSPHATE 4-DEOXY-4-FORMAMIDO-L-ARABINOSE TRANSFERASE-RELATED"/>
    <property type="match status" value="1"/>
</dbReference>
<keyword evidence="6 7" id="KW-0472">Membrane</keyword>
<dbReference type="Proteomes" id="UP000190750">
    <property type="component" value="Unassembled WGS sequence"/>
</dbReference>
<keyword evidence="5 7" id="KW-1133">Transmembrane helix</keyword>
<dbReference type="GO" id="GO:0005886">
    <property type="term" value="C:plasma membrane"/>
    <property type="evidence" value="ECO:0007669"/>
    <property type="project" value="TreeGrafter"/>
</dbReference>
<feature type="domain" description="Glycosyltransferase 2-like" evidence="8">
    <location>
        <begin position="10"/>
        <end position="176"/>
    </location>
</feature>
<evidence type="ECO:0000256" key="2">
    <source>
        <dbReference type="ARBA" id="ARBA00022676"/>
    </source>
</evidence>
<evidence type="ECO:0000256" key="3">
    <source>
        <dbReference type="ARBA" id="ARBA00022679"/>
    </source>
</evidence>
<evidence type="ECO:0000256" key="5">
    <source>
        <dbReference type="ARBA" id="ARBA00022989"/>
    </source>
</evidence>
<accession>A0A1T1AY95</accession>
<dbReference type="OrthoDB" id="9811884at2"/>
<gene>
    <name evidence="9" type="ORF">RF819_11575</name>
</gene>
<dbReference type="Pfam" id="PF00535">
    <property type="entry name" value="Glycos_transf_2"/>
    <property type="match status" value="1"/>
</dbReference>
<evidence type="ECO:0000259" key="8">
    <source>
        <dbReference type="Pfam" id="PF00535"/>
    </source>
</evidence>
<evidence type="ECO:0000256" key="4">
    <source>
        <dbReference type="ARBA" id="ARBA00022692"/>
    </source>
</evidence>
<dbReference type="Gene3D" id="3.90.550.10">
    <property type="entry name" value="Spore Coat Polysaccharide Biosynthesis Protein SpsA, Chain A"/>
    <property type="match status" value="1"/>
</dbReference>
<dbReference type="InterPro" id="IPR001173">
    <property type="entry name" value="Glyco_trans_2-like"/>
</dbReference>
<proteinExistence type="predicted"/>
<evidence type="ECO:0000256" key="1">
    <source>
        <dbReference type="ARBA" id="ARBA00004141"/>
    </source>
</evidence>
<reference evidence="9 10" key="1">
    <citation type="submission" date="2017-01" db="EMBL/GenBank/DDBJ databases">
        <title>Genome sequencing of Rhodoferax fermentans JCM 7819.</title>
        <authorList>
            <person name="Kim Y.J."/>
            <person name="Farh M.E.-A."/>
            <person name="Yang D.-C."/>
        </authorList>
    </citation>
    <scope>NUCLEOTIDE SEQUENCE [LARGE SCALE GENOMIC DNA]</scope>
    <source>
        <strain evidence="9 10">JCM 7819</strain>
    </source>
</reference>
<dbReference type="GO" id="GO:0016757">
    <property type="term" value="F:glycosyltransferase activity"/>
    <property type="evidence" value="ECO:0007669"/>
    <property type="project" value="UniProtKB-KW"/>
</dbReference>
<comment type="caution">
    <text evidence="9">The sequence shown here is derived from an EMBL/GenBank/DDBJ whole genome shotgun (WGS) entry which is preliminary data.</text>
</comment>
<keyword evidence="2" id="KW-0328">Glycosyltransferase</keyword>
<evidence type="ECO:0000313" key="10">
    <source>
        <dbReference type="Proteomes" id="UP000190750"/>
    </source>
</evidence>
<sequence>MHVNPIKLAIVVPCYNEEEVLPETNRRLLALLCKLHALGLVNNGSCVHYVDDGSKDKTWPLIEELAAGDTRVHGIKLSGNRGHQNALLSGLLSVEGDAIVSIDADLQDDIAVIENMVREFLGGAEVVYGVRDSRQTDTGFKRNTALMYYGLMKKMGVDLVHNHADFRLLGRRAVEALRQFGEVNMFLRGIVPLIGYRAATVKYDRAERFAGVSKYPLRKMLAFAAEGVTSFSIVPLRLITLLGFLVSGFSFAMILFVIYGTLVLKAVIPGWASSVVPIYFLGGIQLLSIGILGEYVAKIYMETKQRPRYFIEKII</sequence>
<evidence type="ECO:0000256" key="7">
    <source>
        <dbReference type="SAM" id="Phobius"/>
    </source>
</evidence>
<keyword evidence="4 7" id="KW-0812">Transmembrane</keyword>